<feature type="chain" id="PRO_5031208761" evidence="1">
    <location>
        <begin position="20"/>
        <end position="173"/>
    </location>
</feature>
<organism evidence="2">
    <name type="scientific">Timema bartmani</name>
    <dbReference type="NCBI Taxonomy" id="61472"/>
    <lineage>
        <taxon>Eukaryota</taxon>
        <taxon>Metazoa</taxon>
        <taxon>Ecdysozoa</taxon>
        <taxon>Arthropoda</taxon>
        <taxon>Hexapoda</taxon>
        <taxon>Insecta</taxon>
        <taxon>Pterygota</taxon>
        <taxon>Neoptera</taxon>
        <taxon>Polyneoptera</taxon>
        <taxon>Phasmatodea</taxon>
        <taxon>Timematodea</taxon>
        <taxon>Timematoidea</taxon>
        <taxon>Timematidae</taxon>
        <taxon>Timema</taxon>
    </lineage>
</organism>
<evidence type="ECO:0000313" key="2">
    <source>
        <dbReference type="EMBL" id="CAD7442273.1"/>
    </source>
</evidence>
<accession>A0A7R9I1Q0</accession>
<protein>
    <submittedName>
        <fullName evidence="2">Uncharacterized protein</fullName>
    </submittedName>
</protein>
<reference evidence="2" key="1">
    <citation type="submission" date="2020-11" db="EMBL/GenBank/DDBJ databases">
        <authorList>
            <person name="Tran Van P."/>
        </authorList>
    </citation>
    <scope>NUCLEOTIDE SEQUENCE</scope>
</reference>
<dbReference type="EMBL" id="OD565640">
    <property type="protein sequence ID" value="CAD7442273.1"/>
    <property type="molecule type" value="Genomic_DNA"/>
</dbReference>
<dbReference type="AlphaFoldDB" id="A0A7R9I1Q0"/>
<keyword evidence="1" id="KW-0732">Signal</keyword>
<feature type="signal peptide" evidence="1">
    <location>
        <begin position="1"/>
        <end position="19"/>
    </location>
</feature>
<evidence type="ECO:0000256" key="1">
    <source>
        <dbReference type="SAM" id="SignalP"/>
    </source>
</evidence>
<proteinExistence type="predicted"/>
<sequence length="173" mass="19464">MALAILNCVCLVAVTGNYGAKVCDVSVSLPETEVARENCKSQDLLITSVLILFRLMTANNGSVIEEKGGSREGREDLMRKGQQGKLFYRCVRDLLWRREVPLECKEVLYWVYFVPIVTHAAEIWSLNIRKTRKVEAASSLSMKAKFMAVNQKPCNTIILVKEAIFPPLSKIKV</sequence>
<name>A0A7R9I1Q0_9NEOP</name>
<gene>
    <name evidence="2" type="ORF">TBIB3V08_LOCUS4711</name>
</gene>